<keyword evidence="3" id="KW-1185">Reference proteome</keyword>
<feature type="compositionally biased region" description="Basic residues" evidence="1">
    <location>
        <begin position="331"/>
        <end position="340"/>
    </location>
</feature>
<evidence type="ECO:0000313" key="2">
    <source>
        <dbReference type="EMBL" id="KAH9382587.1"/>
    </source>
</evidence>
<dbReference type="Proteomes" id="UP000821853">
    <property type="component" value="Chromosome 9"/>
</dbReference>
<dbReference type="VEuPathDB" id="VectorBase:HLOH_053765"/>
<dbReference type="OrthoDB" id="10448734at2759"/>
<feature type="region of interest" description="Disordered" evidence="1">
    <location>
        <begin position="297"/>
        <end position="480"/>
    </location>
</feature>
<dbReference type="EMBL" id="JABSTR010000011">
    <property type="protein sequence ID" value="KAH9382587.1"/>
    <property type="molecule type" value="Genomic_DNA"/>
</dbReference>
<comment type="caution">
    <text evidence="2">The sequence shown here is derived from an EMBL/GenBank/DDBJ whole genome shotgun (WGS) entry which is preliminary data.</text>
</comment>
<feature type="compositionally biased region" description="Acidic residues" evidence="1">
    <location>
        <begin position="312"/>
        <end position="322"/>
    </location>
</feature>
<feature type="region of interest" description="Disordered" evidence="1">
    <location>
        <begin position="1"/>
        <end position="97"/>
    </location>
</feature>
<proteinExistence type="predicted"/>
<reference evidence="2 3" key="1">
    <citation type="journal article" date="2020" name="Cell">
        <title>Large-Scale Comparative Analyses of Tick Genomes Elucidate Their Genetic Diversity and Vector Capacities.</title>
        <authorList>
            <consortium name="Tick Genome and Microbiome Consortium (TIGMIC)"/>
            <person name="Jia N."/>
            <person name="Wang J."/>
            <person name="Shi W."/>
            <person name="Du L."/>
            <person name="Sun Y."/>
            <person name="Zhan W."/>
            <person name="Jiang J.F."/>
            <person name="Wang Q."/>
            <person name="Zhang B."/>
            <person name="Ji P."/>
            <person name="Bell-Sakyi L."/>
            <person name="Cui X.M."/>
            <person name="Yuan T.T."/>
            <person name="Jiang B.G."/>
            <person name="Yang W.F."/>
            <person name="Lam T.T."/>
            <person name="Chang Q.C."/>
            <person name="Ding S.J."/>
            <person name="Wang X.J."/>
            <person name="Zhu J.G."/>
            <person name="Ruan X.D."/>
            <person name="Zhao L."/>
            <person name="Wei J.T."/>
            <person name="Ye R.Z."/>
            <person name="Que T.C."/>
            <person name="Du C.H."/>
            <person name="Zhou Y.H."/>
            <person name="Cheng J.X."/>
            <person name="Dai P.F."/>
            <person name="Guo W.B."/>
            <person name="Han X.H."/>
            <person name="Huang E.J."/>
            <person name="Li L.F."/>
            <person name="Wei W."/>
            <person name="Gao Y.C."/>
            <person name="Liu J.Z."/>
            <person name="Shao H.Z."/>
            <person name="Wang X."/>
            <person name="Wang C.C."/>
            <person name="Yang T.C."/>
            <person name="Huo Q.B."/>
            <person name="Li W."/>
            <person name="Chen H.Y."/>
            <person name="Chen S.E."/>
            <person name="Zhou L.G."/>
            <person name="Ni X.B."/>
            <person name="Tian J.H."/>
            <person name="Sheng Y."/>
            <person name="Liu T."/>
            <person name="Pan Y.S."/>
            <person name="Xia L.Y."/>
            <person name="Li J."/>
            <person name="Zhao F."/>
            <person name="Cao W.C."/>
        </authorList>
    </citation>
    <scope>NUCLEOTIDE SEQUENCE [LARGE SCALE GENOMIC DNA]</scope>
    <source>
        <strain evidence="2">HaeL-2018</strain>
    </source>
</reference>
<dbReference type="OMA" id="FIWETPP"/>
<gene>
    <name evidence="2" type="ORF">HPB48_010339</name>
</gene>
<sequence>MDKKTPKTGKNAVKDASSRARSSKTGGNRNKPKPSVAKAGKSTYKDASAADGHDELPTVQKVPMPEPAAQDPVRDDPDGTVKADSDEAKREVSEPTMSVALDVNTLLGAESINDLREKAVEPQASDGVDDVEKNEDVVSQEELGAKADDETGSNAAAAPEVFSDAVTGHPTHTRPSLGASSTTQPKLAERRQSITFKKNRAKRTKPKRKRSRKGRSQSVHKAVQANLEETKVAAGPPLHVLLSPSTCSLCERHPTVGSGAYFDDRLGGPYALEYRNAEHAPPDNQNGITSTRTVTTTRRIKNRDKIKGAPETVEEITEEITEGADGSARARQFKHDKRSSKAGETGGSTKKIITTTRRKRGSGPNRRKDGSSDFDEAVTTQVSEPPDTSQPGPSNEEEHSVASASNNSQLPKGGRSNVGGASRKLKTARRPGVADTKNGSSEESADIDEEIITEVVEPFVSPTANSTSGRRVPGPYPIAGLARDASTTQYRYVETRRPASSSGQTLPWTSALSPVQHMQLRAAQFWADRGYYHPA</sequence>
<feature type="compositionally biased region" description="Polar residues" evidence="1">
    <location>
        <begin position="378"/>
        <end position="393"/>
    </location>
</feature>
<protein>
    <submittedName>
        <fullName evidence="2">Uncharacterized protein</fullName>
    </submittedName>
</protein>
<accession>A0A9J6H5J8</accession>
<evidence type="ECO:0000256" key="1">
    <source>
        <dbReference type="SAM" id="MobiDB-lite"/>
    </source>
</evidence>
<feature type="compositionally biased region" description="Polar residues" evidence="1">
    <location>
        <begin position="19"/>
        <end position="28"/>
    </location>
</feature>
<feature type="region of interest" description="Disordered" evidence="1">
    <location>
        <begin position="116"/>
        <end position="221"/>
    </location>
</feature>
<evidence type="ECO:0000313" key="3">
    <source>
        <dbReference type="Proteomes" id="UP000821853"/>
    </source>
</evidence>
<dbReference type="AlphaFoldDB" id="A0A9J6H5J8"/>
<feature type="compositionally biased region" description="Acidic residues" evidence="1">
    <location>
        <begin position="443"/>
        <end position="452"/>
    </location>
</feature>
<organism evidence="2 3">
    <name type="scientific">Haemaphysalis longicornis</name>
    <name type="common">Bush tick</name>
    <dbReference type="NCBI Taxonomy" id="44386"/>
    <lineage>
        <taxon>Eukaryota</taxon>
        <taxon>Metazoa</taxon>
        <taxon>Ecdysozoa</taxon>
        <taxon>Arthropoda</taxon>
        <taxon>Chelicerata</taxon>
        <taxon>Arachnida</taxon>
        <taxon>Acari</taxon>
        <taxon>Parasitiformes</taxon>
        <taxon>Ixodida</taxon>
        <taxon>Ixodoidea</taxon>
        <taxon>Ixodidae</taxon>
        <taxon>Haemaphysalinae</taxon>
        <taxon>Haemaphysalis</taxon>
    </lineage>
</organism>
<feature type="compositionally biased region" description="Basic and acidic residues" evidence="1">
    <location>
        <begin position="72"/>
        <end position="93"/>
    </location>
</feature>
<name>A0A9J6H5J8_HAELO</name>
<feature type="compositionally biased region" description="Basic residues" evidence="1">
    <location>
        <begin position="197"/>
        <end position="215"/>
    </location>
</feature>